<evidence type="ECO:0000313" key="3">
    <source>
        <dbReference type="Proteomes" id="UP000293568"/>
    </source>
</evidence>
<dbReference type="RefSeq" id="WP_129440654.1">
    <property type="nucleotide sequence ID" value="NZ_CP035492.1"/>
</dbReference>
<evidence type="ECO:0000256" key="1">
    <source>
        <dbReference type="SAM" id="SignalP"/>
    </source>
</evidence>
<dbReference type="PROSITE" id="PS51257">
    <property type="entry name" value="PROKAR_LIPOPROTEIN"/>
    <property type="match status" value="1"/>
</dbReference>
<dbReference type="EMBL" id="CP035492">
    <property type="protein sequence ID" value="QAY66756.1"/>
    <property type="molecule type" value="Genomic_DNA"/>
</dbReference>
<name>A0A4P6EVR9_9BACL</name>
<feature type="signal peptide" evidence="1">
    <location>
        <begin position="1"/>
        <end position="26"/>
    </location>
</feature>
<feature type="chain" id="PRO_5020942631" description="Exo-alpha-sialidase" evidence="1">
    <location>
        <begin position="27"/>
        <end position="379"/>
    </location>
</feature>
<keyword evidence="1" id="KW-0732">Signal</keyword>
<dbReference type="SUPFAM" id="SSF50965">
    <property type="entry name" value="Galactose oxidase, central domain"/>
    <property type="match status" value="1"/>
</dbReference>
<gene>
    <name evidence="2" type="ORF">ET464_10390</name>
</gene>
<dbReference type="Gene3D" id="2.120.10.80">
    <property type="entry name" value="Kelch-type beta propeller"/>
    <property type="match status" value="1"/>
</dbReference>
<organism evidence="2 3">
    <name type="scientific">Paenibacillus protaetiae</name>
    <dbReference type="NCBI Taxonomy" id="2509456"/>
    <lineage>
        <taxon>Bacteria</taxon>
        <taxon>Bacillati</taxon>
        <taxon>Bacillota</taxon>
        <taxon>Bacilli</taxon>
        <taxon>Bacillales</taxon>
        <taxon>Paenibacillaceae</taxon>
        <taxon>Paenibacillus</taxon>
    </lineage>
</organism>
<dbReference type="InterPro" id="IPR015915">
    <property type="entry name" value="Kelch-typ_b-propeller"/>
</dbReference>
<reference evidence="2 3" key="1">
    <citation type="submission" date="2019-01" db="EMBL/GenBank/DDBJ databases">
        <title>Genome sequencing of strain FW100M-2.</title>
        <authorList>
            <person name="Heo J."/>
            <person name="Kim S.-J."/>
            <person name="Kim J.-S."/>
            <person name="Hong S.-B."/>
            <person name="Kwon S.-W."/>
        </authorList>
    </citation>
    <scope>NUCLEOTIDE SEQUENCE [LARGE SCALE GENOMIC DNA]</scope>
    <source>
        <strain evidence="2 3">FW100M-2</strain>
    </source>
</reference>
<dbReference type="KEGG" id="pprt:ET464_10390"/>
<dbReference type="OrthoDB" id="568945at2"/>
<accession>A0A4P6EVR9</accession>
<sequence>MLVNKSLIVLSGITLLLSACSQPSQISPVYDTAAAVTEVSPLPTSLVPVKSKPLPSASSSLKDVTNHVEMLGSPFSNKPLYARNVWDMQLFDHQIYFGYGNSSNSDPAPNAGPIPIVYYDLEHRTFNANSGIISTSTNATNGKKTIKKAADEEQIDTFKILNGTLYFPGNDARGEGWDYGNFYRLEKDGWHKYRNLPGAVHVFDMAYYEGSLFAAIGSDKAEVLRSDDQGLTWKSAGSIPHMARAFTLIPFQGKLYASGGIPVSSRSSADITLLSINEHKQVSFITVPLSTLMPQIQPANVQGNLRIAKPVEWKGKLLYIYGEVQNDIQLKPRGLALATEAFKNVKPIKLPDPDTVPRDIVARDQLIYLLASNKQKDGS</sequence>
<protein>
    <recommendedName>
        <fullName evidence="4">Exo-alpha-sialidase</fullName>
    </recommendedName>
</protein>
<dbReference type="Proteomes" id="UP000293568">
    <property type="component" value="Chromosome"/>
</dbReference>
<proteinExistence type="predicted"/>
<evidence type="ECO:0008006" key="4">
    <source>
        <dbReference type="Google" id="ProtNLM"/>
    </source>
</evidence>
<evidence type="ECO:0000313" key="2">
    <source>
        <dbReference type="EMBL" id="QAY66756.1"/>
    </source>
</evidence>
<keyword evidence="3" id="KW-1185">Reference proteome</keyword>
<dbReference type="InterPro" id="IPR011043">
    <property type="entry name" value="Gal_Oxase/kelch_b-propeller"/>
</dbReference>
<dbReference type="AlphaFoldDB" id="A0A4P6EVR9"/>